<dbReference type="PANTHER" id="PTHR23132:SF23">
    <property type="entry name" value="D-ALANINE--D-ALANINE LIGASE B"/>
    <property type="match status" value="1"/>
</dbReference>
<evidence type="ECO:0000259" key="16">
    <source>
        <dbReference type="PROSITE" id="PS50975"/>
    </source>
</evidence>
<evidence type="ECO:0000313" key="17">
    <source>
        <dbReference type="EMBL" id="RDU70274.1"/>
    </source>
</evidence>
<evidence type="ECO:0000256" key="8">
    <source>
        <dbReference type="ARBA" id="ARBA00022741"/>
    </source>
</evidence>
<dbReference type="Gene3D" id="3.30.1490.20">
    <property type="entry name" value="ATP-grasp fold, A domain"/>
    <property type="match status" value="1"/>
</dbReference>
<dbReference type="GO" id="GO:0046872">
    <property type="term" value="F:metal ion binding"/>
    <property type="evidence" value="ECO:0007669"/>
    <property type="project" value="InterPro"/>
</dbReference>
<dbReference type="Pfam" id="PF07478">
    <property type="entry name" value="Dala_Dala_lig_C"/>
    <property type="match status" value="1"/>
</dbReference>
<reference evidence="17 18" key="1">
    <citation type="submission" date="2018-04" db="EMBL/GenBank/DDBJ databases">
        <title>Novel Campyloabacter and Helicobacter Species and Strains.</title>
        <authorList>
            <person name="Mannion A.J."/>
            <person name="Shen Z."/>
            <person name="Fox J.G."/>
        </authorList>
    </citation>
    <scope>NUCLEOTIDE SEQUENCE [LARGE SCALE GENOMIC DNA]</scope>
    <source>
        <strain evidence="17 18">MIT 04-9366</strain>
    </source>
</reference>
<keyword evidence="9 15" id="KW-0067">ATP-binding</keyword>
<keyword evidence="7 14" id="KW-0436">Ligase</keyword>
<dbReference type="InterPro" id="IPR011761">
    <property type="entry name" value="ATP-grasp"/>
</dbReference>
<name>A0A3D8J094_9HELI</name>
<evidence type="ECO:0000256" key="6">
    <source>
        <dbReference type="ARBA" id="ARBA00022490"/>
    </source>
</evidence>
<evidence type="ECO:0000256" key="15">
    <source>
        <dbReference type="PROSITE-ProRule" id="PRU00409"/>
    </source>
</evidence>
<keyword evidence="11 14" id="KW-0573">Peptidoglycan synthesis</keyword>
<evidence type="ECO:0000256" key="14">
    <source>
        <dbReference type="HAMAP-Rule" id="MF_00047"/>
    </source>
</evidence>
<evidence type="ECO:0000256" key="10">
    <source>
        <dbReference type="ARBA" id="ARBA00022960"/>
    </source>
</evidence>
<evidence type="ECO:0000256" key="11">
    <source>
        <dbReference type="ARBA" id="ARBA00022984"/>
    </source>
</evidence>
<dbReference type="Gene3D" id="3.40.50.20">
    <property type="match status" value="1"/>
</dbReference>
<keyword evidence="12 14" id="KW-0961">Cell wall biogenesis/degradation</keyword>
<evidence type="ECO:0000256" key="12">
    <source>
        <dbReference type="ARBA" id="ARBA00023316"/>
    </source>
</evidence>
<keyword evidence="8 15" id="KW-0547">Nucleotide-binding</keyword>
<comment type="function">
    <text evidence="14">Cell wall formation.</text>
</comment>
<dbReference type="InterPro" id="IPR016185">
    <property type="entry name" value="PreATP-grasp_dom_sf"/>
</dbReference>
<comment type="catalytic activity">
    <reaction evidence="13 14">
        <text>2 D-alanine + ATP = D-alanyl-D-alanine + ADP + phosphate + H(+)</text>
        <dbReference type="Rhea" id="RHEA:11224"/>
        <dbReference type="ChEBI" id="CHEBI:15378"/>
        <dbReference type="ChEBI" id="CHEBI:30616"/>
        <dbReference type="ChEBI" id="CHEBI:43474"/>
        <dbReference type="ChEBI" id="CHEBI:57416"/>
        <dbReference type="ChEBI" id="CHEBI:57822"/>
        <dbReference type="ChEBI" id="CHEBI:456216"/>
        <dbReference type="EC" id="6.3.2.4"/>
    </reaction>
</comment>
<comment type="cofactor">
    <cofactor evidence="2">
        <name>Mg(2+)</name>
        <dbReference type="ChEBI" id="CHEBI:18420"/>
    </cofactor>
</comment>
<dbReference type="PROSITE" id="PS00843">
    <property type="entry name" value="DALA_DALA_LIGASE_1"/>
    <property type="match status" value="1"/>
</dbReference>
<comment type="subcellular location">
    <subcellularLocation>
        <location evidence="3 14">Cytoplasm</location>
    </subcellularLocation>
</comment>
<evidence type="ECO:0000256" key="3">
    <source>
        <dbReference type="ARBA" id="ARBA00004496"/>
    </source>
</evidence>
<dbReference type="PANTHER" id="PTHR23132">
    <property type="entry name" value="D-ALANINE--D-ALANINE LIGASE"/>
    <property type="match status" value="1"/>
</dbReference>
<dbReference type="PROSITE" id="PS50975">
    <property type="entry name" value="ATP_GRASP"/>
    <property type="match status" value="1"/>
</dbReference>
<dbReference type="GO" id="GO:0071555">
    <property type="term" value="P:cell wall organization"/>
    <property type="evidence" value="ECO:0007669"/>
    <property type="project" value="UniProtKB-KW"/>
</dbReference>
<dbReference type="HAMAP" id="MF_00047">
    <property type="entry name" value="Dala_Dala_lig"/>
    <property type="match status" value="1"/>
</dbReference>
<evidence type="ECO:0000256" key="13">
    <source>
        <dbReference type="ARBA" id="ARBA00047614"/>
    </source>
</evidence>
<dbReference type="Pfam" id="PF01820">
    <property type="entry name" value="Dala_Dala_lig_N"/>
    <property type="match status" value="1"/>
</dbReference>
<dbReference type="Proteomes" id="UP000257045">
    <property type="component" value="Unassembled WGS sequence"/>
</dbReference>
<proteinExistence type="inferred from homology"/>
<evidence type="ECO:0000256" key="2">
    <source>
        <dbReference type="ARBA" id="ARBA00001946"/>
    </source>
</evidence>
<protein>
    <recommendedName>
        <fullName evidence="5 14">D-alanine--D-alanine ligase</fullName>
        <ecNumber evidence="5 14">6.3.2.4</ecNumber>
    </recommendedName>
    <alternativeName>
        <fullName evidence="14">D-Ala-D-Ala ligase</fullName>
    </alternativeName>
    <alternativeName>
        <fullName evidence="14">D-alanylalanine synthetase</fullName>
    </alternativeName>
</protein>
<evidence type="ECO:0000256" key="5">
    <source>
        <dbReference type="ARBA" id="ARBA00012216"/>
    </source>
</evidence>
<dbReference type="InterPro" id="IPR000291">
    <property type="entry name" value="D-Ala_lig_Van_CS"/>
</dbReference>
<dbReference type="SUPFAM" id="SSF52440">
    <property type="entry name" value="PreATP-grasp domain"/>
    <property type="match status" value="1"/>
</dbReference>
<dbReference type="RefSeq" id="WP_115569821.1">
    <property type="nucleotide sequence ID" value="NZ_NXLV01000011.1"/>
</dbReference>
<evidence type="ECO:0000256" key="9">
    <source>
        <dbReference type="ARBA" id="ARBA00022840"/>
    </source>
</evidence>
<comment type="similarity">
    <text evidence="4 14">Belongs to the D-alanine--D-alanine ligase family.</text>
</comment>
<comment type="cofactor">
    <cofactor evidence="1">
        <name>Mn(2+)</name>
        <dbReference type="ChEBI" id="CHEBI:29035"/>
    </cofactor>
</comment>
<comment type="pathway">
    <text evidence="14">Cell wall biogenesis; peptidoglycan biosynthesis.</text>
</comment>
<keyword evidence="6 14" id="KW-0963">Cytoplasm</keyword>
<evidence type="ECO:0000256" key="7">
    <source>
        <dbReference type="ARBA" id="ARBA00022598"/>
    </source>
</evidence>
<dbReference type="GO" id="GO:0008716">
    <property type="term" value="F:D-alanine-D-alanine ligase activity"/>
    <property type="evidence" value="ECO:0007669"/>
    <property type="project" value="UniProtKB-UniRule"/>
</dbReference>
<dbReference type="NCBIfam" id="TIGR01205">
    <property type="entry name" value="D_ala_D_alaTIGR"/>
    <property type="match status" value="1"/>
</dbReference>
<evidence type="ECO:0000256" key="4">
    <source>
        <dbReference type="ARBA" id="ARBA00010871"/>
    </source>
</evidence>
<evidence type="ECO:0000256" key="1">
    <source>
        <dbReference type="ARBA" id="ARBA00001936"/>
    </source>
</evidence>
<dbReference type="OrthoDB" id="9813261at2"/>
<accession>A0A3D8J094</accession>
<dbReference type="GO" id="GO:0009252">
    <property type="term" value="P:peptidoglycan biosynthetic process"/>
    <property type="evidence" value="ECO:0007669"/>
    <property type="project" value="UniProtKB-UniRule"/>
</dbReference>
<dbReference type="NCBIfam" id="NF002527">
    <property type="entry name" value="PRK01966.1-3"/>
    <property type="match status" value="1"/>
</dbReference>
<dbReference type="UniPathway" id="UPA00219"/>
<dbReference type="GO" id="GO:0005737">
    <property type="term" value="C:cytoplasm"/>
    <property type="evidence" value="ECO:0007669"/>
    <property type="project" value="UniProtKB-SubCell"/>
</dbReference>
<dbReference type="GO" id="GO:0008360">
    <property type="term" value="P:regulation of cell shape"/>
    <property type="evidence" value="ECO:0007669"/>
    <property type="project" value="UniProtKB-KW"/>
</dbReference>
<dbReference type="InterPro" id="IPR013815">
    <property type="entry name" value="ATP_grasp_subdomain_1"/>
</dbReference>
<comment type="caution">
    <text evidence="17">The sequence shown here is derived from an EMBL/GenBank/DDBJ whole genome shotgun (WGS) entry which is preliminary data.</text>
</comment>
<keyword evidence="10 14" id="KW-0133">Cell shape</keyword>
<evidence type="ECO:0000313" key="18">
    <source>
        <dbReference type="Proteomes" id="UP000257045"/>
    </source>
</evidence>
<dbReference type="InterPro" id="IPR005905">
    <property type="entry name" value="D_ala_D_ala"/>
</dbReference>
<sequence length="344" mass="39132">MAISILFGGKSYEHEISIVSAISLGKIMKIEHFIFLDCEHQFYLIPQEKMKSSTFSSGEYKQCKKLTIKGRDFYHSSFLGDKALGVRKLLSVIHGGDGEDGIISSMLEFYSIPFIAPRTKACVVSFDKHLTKLYAKDRGVEVLPFELFEIANPPKSLGKYPSIIKPLRLGSSIGVSVIESENDLAYALDEAFEYDECILVEPFISGVKEYNLAGYRNLEGDFVFSIVEEPKKSDFLNFENKYLDFSRTEQVCKAQISQELENALREAFVKLYKNCFEGAIIRCDFFVIEDRVYLNEINPIPGSMANYLFPDFSKAIEEVMMPSPRMINIDYRYIGKIQRAKGKA</sequence>
<organism evidence="17 18">
    <name type="scientific">Helicobacter brantae</name>
    <dbReference type="NCBI Taxonomy" id="375927"/>
    <lineage>
        <taxon>Bacteria</taxon>
        <taxon>Pseudomonadati</taxon>
        <taxon>Campylobacterota</taxon>
        <taxon>Epsilonproteobacteria</taxon>
        <taxon>Campylobacterales</taxon>
        <taxon>Helicobacteraceae</taxon>
        <taxon>Helicobacter</taxon>
    </lineage>
</organism>
<dbReference type="AlphaFoldDB" id="A0A3D8J094"/>
<dbReference type="GO" id="GO:0005524">
    <property type="term" value="F:ATP binding"/>
    <property type="evidence" value="ECO:0007669"/>
    <property type="project" value="UniProtKB-UniRule"/>
</dbReference>
<dbReference type="EC" id="6.3.2.4" evidence="5 14"/>
<dbReference type="SUPFAM" id="SSF56059">
    <property type="entry name" value="Glutathione synthetase ATP-binding domain-like"/>
    <property type="match status" value="1"/>
</dbReference>
<gene>
    <name evidence="14" type="primary">ddl</name>
    <name evidence="17" type="ORF">CQA58_06000</name>
</gene>
<keyword evidence="18" id="KW-1185">Reference proteome</keyword>
<dbReference type="Gene3D" id="3.30.470.20">
    <property type="entry name" value="ATP-grasp fold, B domain"/>
    <property type="match status" value="1"/>
</dbReference>
<dbReference type="EMBL" id="NXLV01000011">
    <property type="protein sequence ID" value="RDU70274.1"/>
    <property type="molecule type" value="Genomic_DNA"/>
</dbReference>
<dbReference type="InterPro" id="IPR011095">
    <property type="entry name" value="Dala_Dala_lig_C"/>
</dbReference>
<feature type="domain" description="ATP-grasp" evidence="16">
    <location>
        <begin position="132"/>
        <end position="327"/>
    </location>
</feature>
<dbReference type="InterPro" id="IPR011127">
    <property type="entry name" value="Dala_Dala_lig_N"/>
</dbReference>